<dbReference type="Proteomes" id="UP000294616">
    <property type="component" value="Unassembled WGS sequence"/>
</dbReference>
<name>A0A4R1LXU1_9SPHI</name>
<dbReference type="AlphaFoldDB" id="A0A4R1LXU1"/>
<sequence>MKAPFKLLFLFAFMISLTACEEVIELPLKEVEPILVIEGKVNDLFTRQEVLISKMQPFNSESGRLPVVDAEVYLNEDGKPWRKLREVEAGRYIIDNFWGRPGSTYGISVKYAGETYQAESTMPPLVQIDSIGVRINTFDNSRKTPIVSFQDPPGIKNYYYFQLIINGEVNTSLFVFNDKYTDGKNTIQDLDDFSLDLKDDDDVIVELRNIDEASFNYWKGIQSQNGSSASPGNPVSNFSNGALGYFSAYSVSSMYFTVQ</sequence>
<dbReference type="RefSeq" id="WP_132224884.1">
    <property type="nucleotide sequence ID" value="NZ_SMGO01000002.1"/>
</dbReference>
<dbReference type="InterPro" id="IPR025345">
    <property type="entry name" value="DUF4249"/>
</dbReference>
<comment type="caution">
    <text evidence="2">The sequence shown here is derived from an EMBL/GenBank/DDBJ whole genome shotgun (WGS) entry which is preliminary data.</text>
</comment>
<evidence type="ECO:0000313" key="2">
    <source>
        <dbReference type="EMBL" id="TCK83687.1"/>
    </source>
</evidence>
<reference evidence="2 3" key="1">
    <citation type="submission" date="2019-03" db="EMBL/GenBank/DDBJ databases">
        <title>Genomic Encyclopedia of Archaeal and Bacterial Type Strains, Phase II (KMG-II): from individual species to whole genera.</title>
        <authorList>
            <person name="Goeker M."/>
        </authorList>
    </citation>
    <scope>NUCLEOTIDE SEQUENCE [LARGE SCALE GENOMIC DNA]</scope>
    <source>
        <strain evidence="2 3">DSM 22554</strain>
    </source>
</reference>
<proteinExistence type="predicted"/>
<dbReference type="PROSITE" id="PS51257">
    <property type="entry name" value="PROKAR_LIPOPROTEIN"/>
    <property type="match status" value="1"/>
</dbReference>
<protein>
    <submittedName>
        <fullName evidence="2">Uncharacterized protein DUF4249</fullName>
    </submittedName>
</protein>
<organism evidence="2 3">
    <name type="scientific">Albibacterium bauzanense</name>
    <dbReference type="NCBI Taxonomy" id="653929"/>
    <lineage>
        <taxon>Bacteria</taxon>
        <taxon>Pseudomonadati</taxon>
        <taxon>Bacteroidota</taxon>
        <taxon>Sphingobacteriia</taxon>
        <taxon>Sphingobacteriales</taxon>
        <taxon>Sphingobacteriaceae</taxon>
        <taxon>Albibacterium</taxon>
    </lineage>
</organism>
<keyword evidence="1" id="KW-0732">Signal</keyword>
<evidence type="ECO:0000256" key="1">
    <source>
        <dbReference type="SAM" id="SignalP"/>
    </source>
</evidence>
<accession>A0A4R1LXU1</accession>
<feature type="chain" id="PRO_5020528718" evidence="1">
    <location>
        <begin position="22"/>
        <end position="259"/>
    </location>
</feature>
<keyword evidence="3" id="KW-1185">Reference proteome</keyword>
<gene>
    <name evidence="2" type="ORF">C8N28_2296</name>
</gene>
<dbReference type="Pfam" id="PF14054">
    <property type="entry name" value="DUF4249"/>
    <property type="match status" value="1"/>
</dbReference>
<feature type="signal peptide" evidence="1">
    <location>
        <begin position="1"/>
        <end position="21"/>
    </location>
</feature>
<dbReference type="EMBL" id="SMGO01000002">
    <property type="protein sequence ID" value="TCK83687.1"/>
    <property type="molecule type" value="Genomic_DNA"/>
</dbReference>
<dbReference type="OrthoDB" id="637707at2"/>
<evidence type="ECO:0000313" key="3">
    <source>
        <dbReference type="Proteomes" id="UP000294616"/>
    </source>
</evidence>